<dbReference type="SUPFAM" id="SSF53850">
    <property type="entry name" value="Periplasmic binding protein-like II"/>
    <property type="match status" value="1"/>
</dbReference>
<reference evidence="3 4" key="1">
    <citation type="submission" date="2021-08" db="EMBL/GenBank/DDBJ databases">
        <authorList>
            <person name="Peeters C."/>
        </authorList>
    </citation>
    <scope>NUCLEOTIDE SEQUENCE [LARGE SCALE GENOMIC DNA]</scope>
    <source>
        <strain evidence="3 4">LMG 32289</strain>
    </source>
</reference>
<evidence type="ECO:0000313" key="3">
    <source>
        <dbReference type="EMBL" id="CAG9171043.1"/>
    </source>
</evidence>
<dbReference type="PIRSF" id="PIRSF002741">
    <property type="entry name" value="MppA"/>
    <property type="match status" value="1"/>
</dbReference>
<dbReference type="InterPro" id="IPR000914">
    <property type="entry name" value="SBP_5_dom"/>
</dbReference>
<evidence type="ECO:0000259" key="2">
    <source>
        <dbReference type="Pfam" id="PF00496"/>
    </source>
</evidence>
<dbReference type="Proteomes" id="UP000706525">
    <property type="component" value="Unassembled WGS sequence"/>
</dbReference>
<dbReference type="RefSeq" id="WP_223987435.1">
    <property type="nucleotide sequence ID" value="NZ_CAJZAG010000004.1"/>
</dbReference>
<feature type="signal peptide" evidence="1">
    <location>
        <begin position="1"/>
        <end position="39"/>
    </location>
</feature>
<dbReference type="Gene3D" id="3.40.190.10">
    <property type="entry name" value="Periplasmic binding protein-like II"/>
    <property type="match status" value="1"/>
</dbReference>
<dbReference type="InterPro" id="IPR030678">
    <property type="entry name" value="Peptide/Ni-bd"/>
</dbReference>
<name>A0ABN7YC82_9BURK</name>
<feature type="chain" id="PRO_5046531635" evidence="1">
    <location>
        <begin position="40"/>
        <end position="536"/>
    </location>
</feature>
<comment type="caution">
    <text evidence="3">The sequence shown here is derived from an EMBL/GenBank/DDBJ whole genome shotgun (WGS) entry which is preliminary data.</text>
</comment>
<organism evidence="3 4">
    <name type="scientific">Cupriavidus pampae</name>
    <dbReference type="NCBI Taxonomy" id="659251"/>
    <lineage>
        <taxon>Bacteria</taxon>
        <taxon>Pseudomonadati</taxon>
        <taxon>Pseudomonadota</taxon>
        <taxon>Betaproteobacteria</taxon>
        <taxon>Burkholderiales</taxon>
        <taxon>Burkholderiaceae</taxon>
        <taxon>Cupriavidus</taxon>
    </lineage>
</organism>
<dbReference type="PANTHER" id="PTHR30290:SF83">
    <property type="entry name" value="ABC TRANSPORTER SUBSTRATE-BINDING PROTEIN"/>
    <property type="match status" value="1"/>
</dbReference>
<accession>A0ABN7YC82</accession>
<evidence type="ECO:0000256" key="1">
    <source>
        <dbReference type="SAM" id="SignalP"/>
    </source>
</evidence>
<sequence length="536" mass="57578">MAMLAYPTPPLSATRRRLLRAAMMSPLAGLAAASVDAHAHSTASAPAASRNAVRVIGPWELSSLDPLRNGYMFARMQVTETLVDYDLSGMPVPGLAAHWSVSTDRLLWRFTLRRDARFHDETPVRAADIVAALARARHAAGVLSRAPIAEIFASGGNDGESVSIRLTRPFSPLLALLSHSSTQVLAPASFGRDGNVRTIVGSGPYCVVELAPPQRFSIVAFAGWRGARPVVKEASYVSVGRAEMRALMIENGQADLAYGLDPGTIARLRGATHVRIHAVTIPRTTLLKLNVGHPYLSDARTRQALSLALDRRGIATAILRDPALAATQLFPPSLPGWHDPELTPLGHDIEAARQLLRAAGWTPGGDGVLQRGDARFALTLRTFPDRPELPVIATAIQEQLRLVGIQVRVAVGNSSDIPFSHRDGSLEIGLFARNYGVVPDAFGAVAQDFAGNGGDWGAMGWSAPAVANALAALPATVDMQQAQALRGQIAAALQRDLPLIPVVWYRQTLAANPRLANVSIDPYERTYRLTQLQWQT</sequence>
<dbReference type="EMBL" id="CAJZAG010000004">
    <property type="protein sequence ID" value="CAG9171043.1"/>
    <property type="molecule type" value="Genomic_DNA"/>
</dbReference>
<dbReference type="PROSITE" id="PS51318">
    <property type="entry name" value="TAT"/>
    <property type="match status" value="1"/>
</dbReference>
<evidence type="ECO:0000313" key="4">
    <source>
        <dbReference type="Proteomes" id="UP000706525"/>
    </source>
</evidence>
<dbReference type="Pfam" id="PF00496">
    <property type="entry name" value="SBP_bac_5"/>
    <property type="match status" value="1"/>
</dbReference>
<dbReference type="CDD" id="cd08490">
    <property type="entry name" value="PBP2_NikA_DppA_OppA_like_3"/>
    <property type="match status" value="1"/>
</dbReference>
<protein>
    <submittedName>
        <fullName evidence="3">Nickel-binding periplasmic protein</fullName>
    </submittedName>
</protein>
<proteinExistence type="predicted"/>
<dbReference type="InterPro" id="IPR006311">
    <property type="entry name" value="TAT_signal"/>
</dbReference>
<dbReference type="InterPro" id="IPR039424">
    <property type="entry name" value="SBP_5"/>
</dbReference>
<dbReference type="Gene3D" id="3.10.105.10">
    <property type="entry name" value="Dipeptide-binding Protein, Domain 3"/>
    <property type="match status" value="1"/>
</dbReference>
<gene>
    <name evidence="3" type="primary">nikA_1</name>
    <name evidence="3" type="ORF">LMG32289_02236</name>
</gene>
<keyword evidence="1" id="KW-0732">Signal</keyword>
<dbReference type="PANTHER" id="PTHR30290">
    <property type="entry name" value="PERIPLASMIC BINDING COMPONENT OF ABC TRANSPORTER"/>
    <property type="match status" value="1"/>
</dbReference>
<feature type="domain" description="Solute-binding protein family 5" evidence="2">
    <location>
        <begin position="91"/>
        <end position="443"/>
    </location>
</feature>
<keyword evidence="4" id="KW-1185">Reference proteome</keyword>